<dbReference type="RefSeq" id="XP_067718466.1">
    <property type="nucleotide sequence ID" value="XM_067862365.1"/>
</dbReference>
<evidence type="ECO:0000313" key="4">
    <source>
        <dbReference type="EMBL" id="GIX66397.1"/>
    </source>
</evidence>
<proteinExistence type="predicted"/>
<accession>A0AAV4M1M9</accession>
<dbReference type="InterPro" id="IPR004871">
    <property type="entry name" value="RSE1/DDB1/CPSF1_C"/>
</dbReference>
<dbReference type="Pfam" id="PF03178">
    <property type="entry name" value="CPSF_A"/>
    <property type="match status" value="1"/>
</dbReference>
<feature type="region of interest" description="Disordered" evidence="1">
    <location>
        <begin position="945"/>
        <end position="1052"/>
    </location>
</feature>
<dbReference type="PANTHER" id="PTHR10644">
    <property type="entry name" value="DNA REPAIR/RNA PROCESSING CPSF FAMILY"/>
    <property type="match status" value="1"/>
</dbReference>
<evidence type="ECO:0000256" key="1">
    <source>
        <dbReference type="SAM" id="MobiDB-lite"/>
    </source>
</evidence>
<name>A0AAV4M1M9_BABCB</name>
<organism evidence="4 5">
    <name type="scientific">Babesia caballi</name>
    <dbReference type="NCBI Taxonomy" id="5871"/>
    <lineage>
        <taxon>Eukaryota</taxon>
        <taxon>Sar</taxon>
        <taxon>Alveolata</taxon>
        <taxon>Apicomplexa</taxon>
        <taxon>Aconoidasida</taxon>
        <taxon>Piroplasmida</taxon>
        <taxon>Babesiidae</taxon>
        <taxon>Babesia</taxon>
    </lineage>
</organism>
<keyword evidence="2" id="KW-0472">Membrane</keyword>
<dbReference type="InterPro" id="IPR050358">
    <property type="entry name" value="RSE1/DDB1/CFT1"/>
</dbReference>
<evidence type="ECO:0000259" key="3">
    <source>
        <dbReference type="Pfam" id="PF03178"/>
    </source>
</evidence>
<reference evidence="4 5" key="1">
    <citation type="submission" date="2021-06" db="EMBL/GenBank/DDBJ databases">
        <title>Genome sequence of Babesia caballi.</title>
        <authorList>
            <person name="Yamagishi J."/>
            <person name="Kidaka T."/>
            <person name="Ochi A."/>
        </authorList>
    </citation>
    <scope>NUCLEOTIDE SEQUENCE [LARGE SCALE GENOMIC DNA]</scope>
    <source>
        <strain evidence="4">USDA-D6B2</strain>
    </source>
</reference>
<dbReference type="EMBL" id="BPLF01000006">
    <property type="protein sequence ID" value="GIX66397.1"/>
    <property type="molecule type" value="Genomic_DNA"/>
</dbReference>
<dbReference type="GO" id="GO:0003676">
    <property type="term" value="F:nucleic acid binding"/>
    <property type="evidence" value="ECO:0007669"/>
    <property type="project" value="InterPro"/>
</dbReference>
<comment type="caution">
    <text evidence="4">The sequence shown here is derived from an EMBL/GenBank/DDBJ whole genome shotgun (WGS) entry which is preliminary data.</text>
</comment>
<dbReference type="Proteomes" id="UP001497744">
    <property type="component" value="Unassembled WGS sequence"/>
</dbReference>
<keyword evidence="2" id="KW-1133">Transmembrane helix</keyword>
<dbReference type="GO" id="GO:0005634">
    <property type="term" value="C:nucleus"/>
    <property type="evidence" value="ECO:0007669"/>
    <property type="project" value="InterPro"/>
</dbReference>
<feature type="region of interest" description="Disordered" evidence="1">
    <location>
        <begin position="115"/>
        <end position="156"/>
    </location>
</feature>
<feature type="compositionally biased region" description="Acidic residues" evidence="1">
    <location>
        <begin position="1036"/>
        <end position="1048"/>
    </location>
</feature>
<gene>
    <name evidence="4" type="ORF">BcabD6B2_58330</name>
</gene>
<sequence length="2299" mass="253536">MTRPACLAFATLSESTSADAILYGSFRYPGSHDVVIVSGRQLVLYALLSTPDDSSLPQDPYDKQDYRRVSKEDGERLFGRHVSSESVRFVAETLLMSAPLATRVLRDCVYHSYQRAQPTHEETATTRETTTSLPPDATETPYPLDHQEDGEHAVPQDEVHATSALLLAFDHGRMLICAFNADKNVFVTLSMHAFGRRVDPNDESQYSSLPIRDKLRTTAILELHLSVCSVHGWKLLAQRTAAKQRVAVYGRRYLVALCHNERVVHMVPIVAEFTRPVAAASHQYNPFSEHQESGVRPAEADYHSMVMVPWLRVENVIELNVDAKLGFCDGRYFVRGLDIASDSMLCVLGVLMATKPESVGTHPIEGSDYVIGGMSFVAISVNCATRHCGIVQRMDSLPMSTADVVAIPPSVYGALGFLFRSLDFVMWMTVASPTLCWQFLAPTGLLNASFDDKANQGHDFRFLDAMRLNLDLRNYAVQVAEQLFVLVPLKRGLLYVGLPIADSDGLVRDTLWSPLGELDFEVTALELVTVDGNLELLITGSGVEIARYAVTLPPGLADLALDATEASHDRDPRTVTVPEVPTTVTFRGLRLLEQDPLPVGQGAMELRTLVPNTGAVRDPKNVSLPELWQVGCTRPSNLAPKDPDELLRKDPIIPRFKPQRRPYAVNDRQVIEVATVDYIWPKQQSFVGLCDDSKLVVLMEKYPLHTVISVPLQSGATLVPLEHNSDPPSLEGERRRDSRLLLTWANSTALLTLNEDMLDLKYNGVLDRRPQPKALPDPLELPVATDERTLAYGTACNNSLVLQVTPTTAVFIALPEHTRLSSSSITHFDEGPNSTVQAAEVTNDCLVCLFNSGNLAVLRITGPPDEPALTLARRITAGICLISLYRPRRLNNVFGDVCLLALTFEDTLFCYRLDTFERVFAFRHITQVPACLSDDASARLDSTVTPVTEPVTEPVEEPVEAVKAGGRRTGKRARASAATPSDTGAARTTKSRKGKSRDKTAGTRSRAKKGEEPEPLEQTPEQDEQPAQPGPTTEPDLQDQDTALSDDPEQLRQQGGTLEYVISLRMLDVAPTDLGPTLIVMLTGRPLLVYRSYLAGGAHVFRLLHHRFLQPLPSALAQVSREGVAKQRVFMQLKRDRCQTAACISGPLNLHNPRRLSESDLNHATVSYPHVSPENVTYFTVNSDSTELAASARPLSPAAIAANPDIRGAVEMLQARWRNFRPPCLRLTATGNRLRIHEFELENAIDVETTLGEEEARVGSLLSVVTHNEPFARFVLFVTCPGTLVLCVPGALHQETAINGDVRLQEIVAGSDEPEYLTAKRAPETVWNPLFCRLVADDAHGLAATLSCRRERDHAGGLFFGGAFISHMYPLGPLRGRLTAVSHRNYYLSNGAIRANRNATIATLPAGCPILPVFCGKLVAVVVRAPVHAKEELANVLNERINLQLRQLESEQLPPGTKPIEIIEPNKQICTLIQTLDAIPLDAYAEQPVWREAVLVFHMGDLRWWFGEYQVEPMESVLSLTFGIIGNREYLLLGTCTNLGENVECKGDVVVVDLQPLFQRQPGPAARAAPTAATRSPNCATLPQYCKRIFPGAVSFLTSLNTDFDLIFRPNFNFHEDLAALGKAQSVVIYGNEDVRRWTVSHFAPNFGLFVHSVGPRLFVHEVSGKQFLRGAFAEVPLCVSSACVFDKYIVAGDLNRGLHFFMYRHDAVNDSRTLCKISATVKKVDLSVVACAPLVNSGALALLASDYFANLVLLRSETDPGGRETLVVSAALRLPTRVTHFVRREPDFRQPSASSGALGFCADGSVLLAFMPEEQAFHFFRGVQSALEAALPPPLGVPRDDRPLFTSQMAQTQHVWPGDEAVLYLDLLRQLPFQSAPFLAGEAADAAEAHVELRALLRLVADKVQHRPVVGVVVDDPLRQRRALDRLEVHVVLGVLEVLVAALLVVGQEEHRLLAGLRVLEHHAHHLERLEYEQRLDGAALERGDGLLGAEDVLAGVLRDLLEEAGDEFLLLDELDVAEALGRELDGLLEAVLAAVGDVHDLEHLGRQPRVEHVRAHEVVLEVRAPRQDQPAHVHLVVGDEHEHRVLRHLAHVVVAPLHAQPRETQRGLPTSAVLLRQVHAEGVQNLLRRALQRPVERSVAVHDDEAELVVRLQQLLQRLHVELVVAQVERGVDWLEGLEVQRDSLFLPVVRDDRSAVEHQPVGRRAIVQLQLCAPSARGRLHLLCCVEVMAPSTESRFTRDLMFDAVPYSSASILLILGISSFGLMIRLIILVPFLRNSYASPPAAEAPPRLASLLR</sequence>
<dbReference type="Gene3D" id="2.130.10.10">
    <property type="entry name" value="YVTN repeat-like/Quinoprotein amine dehydrogenase"/>
    <property type="match status" value="1"/>
</dbReference>
<keyword evidence="5" id="KW-1185">Reference proteome</keyword>
<feature type="compositionally biased region" description="Basic residues" evidence="1">
    <location>
        <begin position="965"/>
        <end position="974"/>
    </location>
</feature>
<dbReference type="InterPro" id="IPR015943">
    <property type="entry name" value="WD40/YVTN_repeat-like_dom_sf"/>
</dbReference>
<protein>
    <submittedName>
        <fullName evidence="4">CPSF A subunit region protein</fullName>
    </submittedName>
</protein>
<evidence type="ECO:0000256" key="2">
    <source>
        <dbReference type="SAM" id="Phobius"/>
    </source>
</evidence>
<dbReference type="GeneID" id="94197878"/>
<feature type="domain" description="RSE1/DDB1/CPSF1 C-terminal" evidence="3">
    <location>
        <begin position="1640"/>
        <end position="1839"/>
    </location>
</feature>
<keyword evidence="2" id="KW-0812">Transmembrane</keyword>
<evidence type="ECO:0000313" key="5">
    <source>
        <dbReference type="Proteomes" id="UP001497744"/>
    </source>
</evidence>
<feature type="transmembrane region" description="Helical" evidence="2">
    <location>
        <begin position="2248"/>
        <end position="2273"/>
    </location>
</feature>
<feature type="compositionally biased region" description="Basic and acidic residues" evidence="1">
    <location>
        <begin position="145"/>
        <end position="156"/>
    </location>
</feature>